<protein>
    <submittedName>
        <fullName evidence="2">Uncharacterized protein</fullName>
    </submittedName>
</protein>
<proteinExistence type="predicted"/>
<evidence type="ECO:0000313" key="2">
    <source>
        <dbReference type="EMBL" id="MBC1399911.1"/>
    </source>
</evidence>
<gene>
    <name evidence="2" type="ORF">HB844_13690</name>
</gene>
<feature type="transmembrane region" description="Helical" evidence="1">
    <location>
        <begin position="39"/>
        <end position="59"/>
    </location>
</feature>
<sequence length="72" mass="8011">MPTAQGLYEWFSGELRWIFLIAVIVVVCICAFKRSIIGFVMSAIGLIVVGMFVVNPDLILDLAEWASSLTFK</sequence>
<organism evidence="2 3">
    <name type="scientific">Listeria fleischmannii</name>
    <dbReference type="NCBI Taxonomy" id="1069827"/>
    <lineage>
        <taxon>Bacteria</taxon>
        <taxon>Bacillati</taxon>
        <taxon>Bacillota</taxon>
        <taxon>Bacilli</taxon>
        <taxon>Bacillales</taxon>
        <taxon>Listeriaceae</taxon>
        <taxon>Listeria</taxon>
    </lineage>
</organism>
<keyword evidence="1" id="KW-0472">Membrane</keyword>
<keyword evidence="1" id="KW-0812">Transmembrane</keyword>
<dbReference type="EMBL" id="JAARPY010000020">
    <property type="protein sequence ID" value="MBC1399911.1"/>
    <property type="molecule type" value="Genomic_DNA"/>
</dbReference>
<name>A0A841YHT8_9LIST</name>
<evidence type="ECO:0000256" key="1">
    <source>
        <dbReference type="SAM" id="Phobius"/>
    </source>
</evidence>
<dbReference type="RefSeq" id="WP_185363528.1">
    <property type="nucleotide sequence ID" value="NZ_JAARPY010000020.1"/>
</dbReference>
<evidence type="ECO:0000313" key="3">
    <source>
        <dbReference type="Proteomes" id="UP000571128"/>
    </source>
</evidence>
<feature type="transmembrane region" description="Helical" evidence="1">
    <location>
        <begin position="15"/>
        <end position="32"/>
    </location>
</feature>
<dbReference type="Proteomes" id="UP000571128">
    <property type="component" value="Unassembled WGS sequence"/>
</dbReference>
<keyword evidence="1" id="KW-1133">Transmembrane helix</keyword>
<reference evidence="2 3" key="1">
    <citation type="submission" date="2020-03" db="EMBL/GenBank/DDBJ databases">
        <title>Soil Listeria distribution.</title>
        <authorList>
            <person name="Liao J."/>
            <person name="Wiedmann M."/>
        </authorList>
    </citation>
    <scope>NUCLEOTIDE SEQUENCE [LARGE SCALE GENOMIC DNA]</scope>
    <source>
        <strain evidence="2 3">FSL L7-1645</strain>
    </source>
</reference>
<dbReference type="AlphaFoldDB" id="A0A841YHT8"/>
<comment type="caution">
    <text evidence="2">The sequence shown here is derived from an EMBL/GenBank/DDBJ whole genome shotgun (WGS) entry which is preliminary data.</text>
</comment>
<accession>A0A841YHT8</accession>